<feature type="domain" description="NADH-quinone oxidoreductase subunit D" evidence="4">
    <location>
        <begin position="286"/>
        <end position="358"/>
    </location>
</feature>
<dbReference type="PANTHER" id="PTHR43485">
    <property type="entry name" value="HYDROGENASE-4 COMPONENT G"/>
    <property type="match status" value="1"/>
</dbReference>
<feature type="binding site" evidence="2">
    <location>
        <position position="67"/>
    </location>
    <ligand>
        <name>Fe cation</name>
        <dbReference type="ChEBI" id="CHEBI:24875"/>
    </ligand>
</feature>
<dbReference type="EMBL" id="AZQP01000008">
    <property type="protein sequence ID" value="EYE89142.1"/>
    <property type="molecule type" value="Genomic_DNA"/>
</dbReference>
<keyword evidence="6" id="KW-1185">Reference proteome</keyword>
<feature type="domain" description="NADH-quinone oxidoreductase subunit D" evidence="4">
    <location>
        <begin position="119"/>
        <end position="280"/>
    </location>
</feature>
<feature type="binding site" evidence="2">
    <location>
        <position position="64"/>
    </location>
    <ligand>
        <name>Ni(2+)</name>
        <dbReference type="ChEBI" id="CHEBI:49786"/>
    </ligand>
</feature>
<sequence>MAKTVIPFGPQHPVLPEPLQLKLVLEDDVVVEAIPAIGYVHRGLEKLTELKDYEQSVYIVERVCGICSFMHSMAYTRGIESIMNIQIPQRAEYIRTILAEIARVQSHLLWLGLLADSFGFESLFMETWRYREDILDIMEMITGNRVIISANKVGGVTKDFTDEHIKFILDTINRLEEKIKDVENVFLNNYTVKQRLAGIGILTPEDARELGALGPIAKGSGIPLDLRTTGYSAYKYLDFEPIVDNHCDSYGRTVVRIKEIYQSFQLIRQAISKLPSGEIFIPVKGLPNGEVISRLEQPRGEAIYYIKTNGTKTLSRLKIRTPTFANIPTLLKMLPGSRLQDVPVIVLTIDPCISCTER</sequence>
<keyword evidence="3" id="KW-0813">Transport</keyword>
<keyword evidence="2" id="KW-0408">Iron</keyword>
<gene>
    <name evidence="5" type="ORF">Q428_04170</name>
</gene>
<dbReference type="Proteomes" id="UP000019681">
    <property type="component" value="Unassembled WGS sequence"/>
</dbReference>
<evidence type="ECO:0000256" key="1">
    <source>
        <dbReference type="ARBA" id="ARBA00023002"/>
    </source>
</evidence>
<accession>A0A017RWU4</accession>
<dbReference type="RefSeq" id="WP_035378420.1">
    <property type="nucleotide sequence ID" value="NZ_AZQP01000008.1"/>
</dbReference>
<dbReference type="GO" id="GO:0016651">
    <property type="term" value="F:oxidoreductase activity, acting on NAD(P)H"/>
    <property type="evidence" value="ECO:0007669"/>
    <property type="project" value="InterPro"/>
</dbReference>
<evidence type="ECO:0000256" key="3">
    <source>
        <dbReference type="RuleBase" id="RU003685"/>
    </source>
</evidence>
<keyword evidence="1" id="KW-0560">Oxidoreductase</keyword>
<feature type="binding site" evidence="2">
    <location>
        <position position="352"/>
    </location>
    <ligand>
        <name>Ni(2+)</name>
        <dbReference type="ChEBI" id="CHEBI:49786"/>
    </ligand>
</feature>
<organism evidence="5 6">
    <name type="scientific">Fervidicella metallireducens AeB</name>
    <dbReference type="NCBI Taxonomy" id="1403537"/>
    <lineage>
        <taxon>Bacteria</taxon>
        <taxon>Bacillati</taxon>
        <taxon>Bacillota</taxon>
        <taxon>Clostridia</taxon>
        <taxon>Eubacteriales</taxon>
        <taxon>Clostridiaceae</taxon>
        <taxon>Fervidicella</taxon>
    </lineage>
</organism>
<keyword evidence="3" id="KW-1278">Translocase</keyword>
<dbReference type="STRING" id="1403537.Q428_04170"/>
<dbReference type="Gene3D" id="1.10.645.10">
    <property type="entry name" value="Cytochrome-c3 Hydrogenase, chain B"/>
    <property type="match status" value="1"/>
</dbReference>
<dbReference type="GO" id="GO:0048038">
    <property type="term" value="F:quinone binding"/>
    <property type="evidence" value="ECO:0007669"/>
    <property type="project" value="InterPro"/>
</dbReference>
<keyword evidence="2" id="KW-0533">Nickel</keyword>
<dbReference type="InterPro" id="IPR001501">
    <property type="entry name" value="Ni-dep_hyd_lsu"/>
</dbReference>
<dbReference type="PROSITE" id="PS00535">
    <property type="entry name" value="COMPLEX1_49K"/>
    <property type="match status" value="1"/>
</dbReference>
<comment type="cofactor">
    <cofactor evidence="2">
        <name>Fe cation</name>
        <dbReference type="ChEBI" id="CHEBI:24875"/>
    </cofactor>
</comment>
<dbReference type="InterPro" id="IPR018194">
    <property type="entry name" value="Ni-dep_hyd_lsu_Ni_BS"/>
</dbReference>
<dbReference type="Pfam" id="PF00374">
    <property type="entry name" value="NiFeSe_Hases"/>
    <property type="match status" value="1"/>
</dbReference>
<dbReference type="InterPro" id="IPR014029">
    <property type="entry name" value="NADH_UbQ_OxRdtase_49kDa_CS"/>
</dbReference>
<comment type="caution">
    <text evidence="5">The sequence shown here is derived from an EMBL/GenBank/DDBJ whole genome shotgun (WGS) entry which is preliminary data.</text>
</comment>
<dbReference type="GO" id="GO:0016151">
    <property type="term" value="F:nickel cation binding"/>
    <property type="evidence" value="ECO:0007669"/>
    <property type="project" value="InterPro"/>
</dbReference>
<dbReference type="PANTHER" id="PTHR43485:SF1">
    <property type="entry name" value="FORMATE HYDROGENLYASE SUBUNIT 5-RELATED"/>
    <property type="match status" value="1"/>
</dbReference>
<dbReference type="GO" id="GO:0008901">
    <property type="term" value="F:ferredoxin hydrogenase activity"/>
    <property type="evidence" value="ECO:0007669"/>
    <property type="project" value="InterPro"/>
</dbReference>
<dbReference type="InterPro" id="IPR052197">
    <property type="entry name" value="ComplexI_49kDa-like"/>
</dbReference>
<proteinExistence type="inferred from homology"/>
<name>A0A017RWU4_9CLOT</name>
<dbReference type="InterPro" id="IPR029014">
    <property type="entry name" value="NiFe-Hase_large"/>
</dbReference>
<comment type="cofactor">
    <cofactor evidence="2">
        <name>Ni(2+)</name>
        <dbReference type="ChEBI" id="CHEBI:49786"/>
    </cofactor>
</comment>
<dbReference type="Pfam" id="PF00346">
    <property type="entry name" value="Complex1_49kDa"/>
    <property type="match status" value="2"/>
</dbReference>
<evidence type="ECO:0000313" key="6">
    <source>
        <dbReference type="Proteomes" id="UP000019681"/>
    </source>
</evidence>
<evidence type="ECO:0000259" key="4">
    <source>
        <dbReference type="Pfam" id="PF00346"/>
    </source>
</evidence>
<feature type="binding site" evidence="2">
    <location>
        <position position="355"/>
    </location>
    <ligand>
        <name>Fe cation</name>
        <dbReference type="ChEBI" id="CHEBI:24875"/>
    </ligand>
</feature>
<dbReference type="InterPro" id="IPR001135">
    <property type="entry name" value="NADH_Q_OxRdtase_suD"/>
</dbReference>
<dbReference type="PROSITE" id="PS00507">
    <property type="entry name" value="NI_HGENASE_L_1"/>
    <property type="match status" value="1"/>
</dbReference>
<evidence type="ECO:0000313" key="5">
    <source>
        <dbReference type="EMBL" id="EYE89142.1"/>
    </source>
</evidence>
<feature type="binding site" evidence="2">
    <location>
        <position position="67"/>
    </location>
    <ligand>
        <name>Ni(2+)</name>
        <dbReference type="ChEBI" id="CHEBI:49786"/>
    </ligand>
</feature>
<reference evidence="5 6" key="1">
    <citation type="journal article" date="2014" name="Genome Announc.">
        <title>Draft Genome Sequence of Fervidicella metallireducens Strain AeBT, an Iron-Reducing Thermoanaerobe from the Great Artesian Basin.</title>
        <authorList>
            <person name="Patel B.K."/>
        </authorList>
    </citation>
    <scope>NUCLEOTIDE SEQUENCE [LARGE SCALE GENOMIC DNA]</scope>
    <source>
        <strain evidence="5 6">AeB</strain>
    </source>
</reference>
<dbReference type="OrthoDB" id="9801496at2"/>
<feature type="binding site" evidence="2">
    <location>
        <position position="319"/>
    </location>
    <ligand>
        <name>Mg(2+)</name>
        <dbReference type="ChEBI" id="CHEBI:18420"/>
    </ligand>
</feature>
<dbReference type="GO" id="GO:0051287">
    <property type="term" value="F:NAD binding"/>
    <property type="evidence" value="ECO:0007669"/>
    <property type="project" value="InterPro"/>
</dbReference>
<keyword evidence="3" id="KW-0520">NAD</keyword>
<protein>
    <submittedName>
        <fullName evidence="5">NADH dehydrogenase</fullName>
    </submittedName>
</protein>
<evidence type="ECO:0000256" key="2">
    <source>
        <dbReference type="PIRSR" id="PIRSR601501-1"/>
    </source>
</evidence>
<keyword evidence="2" id="KW-0479">Metal-binding</keyword>
<feature type="binding site" evidence="2">
    <location>
        <position position="45"/>
    </location>
    <ligand>
        <name>Mg(2+)</name>
        <dbReference type="ChEBI" id="CHEBI:18420"/>
    </ligand>
</feature>
<dbReference type="SUPFAM" id="SSF56762">
    <property type="entry name" value="HydB/Nqo4-like"/>
    <property type="match status" value="1"/>
</dbReference>
<keyword evidence="2" id="KW-0460">Magnesium</keyword>
<dbReference type="AlphaFoldDB" id="A0A017RWU4"/>
<comment type="similarity">
    <text evidence="3">Belongs to the complex I 49 kDa subunit family.</text>
</comment>